<dbReference type="Proteomes" id="UP000235584">
    <property type="component" value="Chromosome"/>
</dbReference>
<dbReference type="AlphaFoldDB" id="A0A2K9NQ81"/>
<feature type="compositionally biased region" description="Basic residues" evidence="2">
    <location>
        <begin position="1"/>
        <end position="11"/>
    </location>
</feature>
<dbReference type="EMBL" id="CP025704">
    <property type="protein sequence ID" value="AUN97668.1"/>
    <property type="molecule type" value="Genomic_DNA"/>
</dbReference>
<feature type="compositionally biased region" description="Basic and acidic residues" evidence="2">
    <location>
        <begin position="12"/>
        <end position="26"/>
    </location>
</feature>
<keyword evidence="4" id="KW-1185">Reference proteome</keyword>
<gene>
    <name evidence="3" type="ORF">C0V70_05970</name>
</gene>
<protein>
    <submittedName>
        <fullName evidence="3">Uncharacterized protein</fullName>
    </submittedName>
</protein>
<feature type="region of interest" description="Disordered" evidence="2">
    <location>
        <begin position="1"/>
        <end position="31"/>
    </location>
</feature>
<dbReference type="GO" id="GO:0046872">
    <property type="term" value="F:metal ion binding"/>
    <property type="evidence" value="ECO:0007669"/>
    <property type="project" value="InterPro"/>
</dbReference>
<evidence type="ECO:0000313" key="3">
    <source>
        <dbReference type="EMBL" id="AUN97668.1"/>
    </source>
</evidence>
<proteinExistence type="inferred from homology"/>
<dbReference type="PANTHER" id="PTHR33677">
    <property type="entry name" value="TRANSCRIPTIONAL REPRESSOR FRMR-RELATED"/>
    <property type="match status" value="1"/>
</dbReference>
<dbReference type="GO" id="GO:0003677">
    <property type="term" value="F:DNA binding"/>
    <property type="evidence" value="ECO:0007669"/>
    <property type="project" value="InterPro"/>
</dbReference>
<evidence type="ECO:0000256" key="1">
    <source>
        <dbReference type="ARBA" id="ARBA00005260"/>
    </source>
</evidence>
<dbReference type="KEGG" id="bsto:C0V70_05970"/>
<dbReference type="CDD" id="cd10148">
    <property type="entry name" value="CsoR-like_DUF156"/>
    <property type="match status" value="1"/>
</dbReference>
<sequence length="111" mass="12371">MTKKKAVSSKKIKNEHDSHSHPDHTGHLKQLSRVRGQVDGIEKMIQEGRYCIDIINQLKAISAGVKVIESAIFEAHLKSCIQDAFASDDSENIQKKINEINKLVYGSKSKG</sequence>
<dbReference type="InterPro" id="IPR038390">
    <property type="entry name" value="Metal_Tscrpt_repr_sf"/>
</dbReference>
<comment type="similarity">
    <text evidence="1">Belongs to the FrmR/RcnR family.</text>
</comment>
<evidence type="ECO:0000313" key="4">
    <source>
        <dbReference type="Proteomes" id="UP000235584"/>
    </source>
</evidence>
<name>A0A2K9NQ81_BACTC</name>
<dbReference type="GO" id="GO:0045892">
    <property type="term" value="P:negative regulation of DNA-templated transcription"/>
    <property type="evidence" value="ECO:0007669"/>
    <property type="project" value="UniProtKB-ARBA"/>
</dbReference>
<organism evidence="3 4">
    <name type="scientific">Bacteriovorax stolpii</name>
    <name type="common">Bdellovibrio stolpii</name>
    <dbReference type="NCBI Taxonomy" id="960"/>
    <lineage>
        <taxon>Bacteria</taxon>
        <taxon>Pseudomonadati</taxon>
        <taxon>Bdellovibrionota</taxon>
        <taxon>Bacteriovoracia</taxon>
        <taxon>Bacteriovoracales</taxon>
        <taxon>Bacteriovoracaceae</taxon>
        <taxon>Bacteriovorax</taxon>
    </lineage>
</organism>
<dbReference type="Pfam" id="PF02583">
    <property type="entry name" value="Trns_repr_metal"/>
    <property type="match status" value="1"/>
</dbReference>
<dbReference type="Gene3D" id="1.20.58.1000">
    <property type="entry name" value="Metal-sensitive repressor, helix protomer"/>
    <property type="match status" value="1"/>
</dbReference>
<reference evidence="3 4" key="1">
    <citation type="submission" date="2018-01" db="EMBL/GenBank/DDBJ databases">
        <title>Complete genome sequence of Bacteriovorax stolpii DSM12778.</title>
        <authorList>
            <person name="Tang B."/>
            <person name="Chang J."/>
        </authorList>
    </citation>
    <scope>NUCLEOTIDE SEQUENCE [LARGE SCALE GENOMIC DNA]</scope>
    <source>
        <strain evidence="3 4">DSM 12778</strain>
    </source>
</reference>
<dbReference type="RefSeq" id="WP_102242963.1">
    <property type="nucleotide sequence ID" value="NZ_CP025704.1"/>
</dbReference>
<dbReference type="InterPro" id="IPR003735">
    <property type="entry name" value="Metal_Tscrpt_repr"/>
</dbReference>
<accession>A0A2K9NQ81</accession>
<evidence type="ECO:0000256" key="2">
    <source>
        <dbReference type="SAM" id="MobiDB-lite"/>
    </source>
</evidence>